<dbReference type="PANTHER" id="PTHR42805:SF1">
    <property type="entry name" value="PTERIN-4-ALPHA-CARBINOLAMINE DEHYDRATASE-RELATED"/>
    <property type="match status" value="1"/>
</dbReference>
<evidence type="ECO:0000313" key="6">
    <source>
        <dbReference type="Proteomes" id="UP000243359"/>
    </source>
</evidence>
<evidence type="ECO:0000256" key="4">
    <source>
        <dbReference type="HAMAP-Rule" id="MF_00434"/>
    </source>
</evidence>
<accession>A0A1H1R8A3</accession>
<dbReference type="EC" id="4.2.1.96" evidence="4"/>
<evidence type="ECO:0000313" key="5">
    <source>
        <dbReference type="EMBL" id="SDS31951.1"/>
    </source>
</evidence>
<dbReference type="Gene3D" id="3.30.1360.20">
    <property type="entry name" value="Transcriptional coactivator/pterin dehydratase"/>
    <property type="match status" value="1"/>
</dbReference>
<dbReference type="GO" id="GO:0008124">
    <property type="term" value="F:4-alpha-hydroxytetrahydrobiopterin dehydratase activity"/>
    <property type="evidence" value="ECO:0007669"/>
    <property type="project" value="UniProtKB-UniRule"/>
</dbReference>
<proteinExistence type="inferred from homology"/>
<dbReference type="Pfam" id="PF01329">
    <property type="entry name" value="Pterin_4a"/>
    <property type="match status" value="1"/>
</dbReference>
<comment type="catalytic activity">
    <reaction evidence="1 4">
        <text>(4aS,6R)-4a-hydroxy-L-erythro-5,6,7,8-tetrahydrobiopterin = (6R)-L-erythro-6,7-dihydrobiopterin + H2O</text>
        <dbReference type="Rhea" id="RHEA:11920"/>
        <dbReference type="ChEBI" id="CHEBI:15377"/>
        <dbReference type="ChEBI" id="CHEBI:15642"/>
        <dbReference type="ChEBI" id="CHEBI:43120"/>
        <dbReference type="EC" id="4.2.1.96"/>
    </reaction>
</comment>
<dbReference type="STRING" id="1392877.SAMN05216221_1559"/>
<evidence type="ECO:0000256" key="3">
    <source>
        <dbReference type="ARBA" id="ARBA00023239"/>
    </source>
</evidence>
<organism evidence="5 6">
    <name type="scientific">Pseudomonas oryzae</name>
    <dbReference type="NCBI Taxonomy" id="1392877"/>
    <lineage>
        <taxon>Bacteria</taxon>
        <taxon>Pseudomonadati</taxon>
        <taxon>Pseudomonadota</taxon>
        <taxon>Gammaproteobacteria</taxon>
        <taxon>Pseudomonadales</taxon>
        <taxon>Pseudomonadaceae</taxon>
        <taxon>Pseudomonas</taxon>
    </lineage>
</organism>
<dbReference type="GO" id="GO:0006729">
    <property type="term" value="P:tetrahydrobiopterin biosynthetic process"/>
    <property type="evidence" value="ECO:0007669"/>
    <property type="project" value="InterPro"/>
</dbReference>
<evidence type="ECO:0000256" key="1">
    <source>
        <dbReference type="ARBA" id="ARBA00001554"/>
    </source>
</evidence>
<dbReference type="CDD" id="cd00913">
    <property type="entry name" value="PCD_DCoH_subfamily_a"/>
    <property type="match status" value="1"/>
</dbReference>
<dbReference type="PANTHER" id="PTHR42805">
    <property type="entry name" value="PTERIN-4-ALPHA-CARBINOLAMINE DEHYDRATASE-RELATED"/>
    <property type="match status" value="1"/>
</dbReference>
<reference evidence="6" key="1">
    <citation type="submission" date="2016-10" db="EMBL/GenBank/DDBJ databases">
        <authorList>
            <person name="Varghese N."/>
            <person name="Submissions S."/>
        </authorList>
    </citation>
    <scope>NUCLEOTIDE SEQUENCE [LARGE SCALE GENOMIC DNA]</scope>
    <source>
        <strain evidence="6">KCTC 32247</strain>
    </source>
</reference>
<dbReference type="SUPFAM" id="SSF55248">
    <property type="entry name" value="PCD-like"/>
    <property type="match status" value="1"/>
</dbReference>
<keyword evidence="6" id="KW-1185">Reference proteome</keyword>
<dbReference type="AlphaFoldDB" id="A0A1H1R8A3"/>
<evidence type="ECO:0000256" key="2">
    <source>
        <dbReference type="ARBA" id="ARBA00006472"/>
    </source>
</evidence>
<dbReference type="InterPro" id="IPR001533">
    <property type="entry name" value="Pterin_deHydtase"/>
</dbReference>
<dbReference type="EMBL" id="LT629751">
    <property type="protein sequence ID" value="SDS31951.1"/>
    <property type="molecule type" value="Genomic_DNA"/>
</dbReference>
<gene>
    <name evidence="5" type="ORF">SAMN05216221_1559</name>
</gene>
<sequence length="119" mass="13460">MTTLSHAHCDACRADAPQVTEAELAELIHEIPDWNIEVRDGVMQLEKVFTFPDFQRALNFTNAVGAIAEMEGHHPALLTEWGKVTVTWWTHKIGGLHRNDFIMAARTDQVAQHSENHHP</sequence>
<dbReference type="OrthoDB" id="5294615at2"/>
<dbReference type="InterPro" id="IPR036428">
    <property type="entry name" value="PCD_sf"/>
</dbReference>
<dbReference type="Proteomes" id="UP000243359">
    <property type="component" value="Chromosome I"/>
</dbReference>
<dbReference type="RefSeq" id="WP_090348401.1">
    <property type="nucleotide sequence ID" value="NZ_LT629751.1"/>
</dbReference>
<dbReference type="InterPro" id="IPR050376">
    <property type="entry name" value="Pterin-4-alpha-carb_dehyd"/>
</dbReference>
<name>A0A1H1R8A3_9PSED</name>
<dbReference type="HAMAP" id="MF_00434">
    <property type="entry name" value="Pterin_4_alpha"/>
    <property type="match status" value="1"/>
</dbReference>
<comment type="similarity">
    <text evidence="2 4">Belongs to the pterin-4-alpha-carbinolamine dehydratase family.</text>
</comment>
<protein>
    <recommendedName>
        <fullName evidence="4">Putative pterin-4-alpha-carbinolamine dehydratase</fullName>
        <shortName evidence="4">PHS</shortName>
        <ecNumber evidence="4">4.2.1.96</ecNumber>
    </recommendedName>
    <alternativeName>
        <fullName evidence="4">4-alpha-hydroxy-tetrahydropterin dehydratase</fullName>
    </alternativeName>
    <alternativeName>
        <fullName evidence="4">Pterin carbinolamine dehydratase</fullName>
        <shortName evidence="4">PCD</shortName>
    </alternativeName>
</protein>
<keyword evidence="3 4" id="KW-0456">Lyase</keyword>
<dbReference type="NCBIfam" id="NF002016">
    <property type="entry name" value="PRK00823.1-1"/>
    <property type="match status" value="1"/>
</dbReference>